<feature type="transmembrane region" description="Helical" evidence="5">
    <location>
        <begin position="7"/>
        <end position="27"/>
    </location>
</feature>
<organism evidence="6 7">
    <name type="scientific">Protopolystoma xenopodis</name>
    <dbReference type="NCBI Taxonomy" id="117903"/>
    <lineage>
        <taxon>Eukaryota</taxon>
        <taxon>Metazoa</taxon>
        <taxon>Spiralia</taxon>
        <taxon>Lophotrochozoa</taxon>
        <taxon>Platyhelminthes</taxon>
        <taxon>Monogenea</taxon>
        <taxon>Polyopisthocotylea</taxon>
        <taxon>Polystomatidea</taxon>
        <taxon>Polystomatidae</taxon>
        <taxon>Protopolystoma</taxon>
    </lineage>
</organism>
<evidence type="ECO:0000256" key="5">
    <source>
        <dbReference type="SAM" id="Phobius"/>
    </source>
</evidence>
<feature type="transmembrane region" description="Helical" evidence="5">
    <location>
        <begin position="109"/>
        <end position="129"/>
    </location>
</feature>
<evidence type="ECO:0000256" key="3">
    <source>
        <dbReference type="ARBA" id="ARBA00022989"/>
    </source>
</evidence>
<keyword evidence="7" id="KW-1185">Reference proteome</keyword>
<dbReference type="CDD" id="cd03127">
    <property type="entry name" value="tetraspanin_LEL"/>
    <property type="match status" value="1"/>
</dbReference>
<dbReference type="InterPro" id="IPR018499">
    <property type="entry name" value="Tetraspanin/Peripherin"/>
</dbReference>
<feature type="transmembrane region" description="Helical" evidence="5">
    <location>
        <begin position="81"/>
        <end position="102"/>
    </location>
</feature>
<proteinExistence type="predicted"/>
<dbReference type="Proteomes" id="UP000784294">
    <property type="component" value="Unassembled WGS sequence"/>
</dbReference>
<comment type="caution">
    <text evidence="6">The sequence shown here is derived from an EMBL/GenBank/DDBJ whole genome shotgun (WGS) entry which is preliminary data.</text>
</comment>
<dbReference type="EMBL" id="CAAALY010258030">
    <property type="protein sequence ID" value="VEL38474.1"/>
    <property type="molecule type" value="Genomic_DNA"/>
</dbReference>
<dbReference type="AlphaFoldDB" id="A0A3S5B791"/>
<dbReference type="OrthoDB" id="9993879at2759"/>
<protein>
    <recommendedName>
        <fullName evidence="8">Tetraspanin</fullName>
    </recommendedName>
</protein>
<accession>A0A3S5B791</accession>
<keyword evidence="4 5" id="KW-0472">Membrane</keyword>
<evidence type="ECO:0000256" key="1">
    <source>
        <dbReference type="ARBA" id="ARBA00004141"/>
    </source>
</evidence>
<sequence>MCRCTLSGCYALVFHILIAVTGSYLIAASNHLKVDNKWITDRIFPKVKFLPIKMNEADSKQLENDINLVFYHLLDRLDDNVISLIYSYGVSLEVFAWLGIYVDYFRVRLCVYAHFFYNIGLLIAAGIVVHDFYAYRDDTKSFIMKTFSDLIRTNYSSGRKDRHGPLGGFYRLWDTVQKTLHCCGMNNYTDFSAPDNSKDIYLPMSCCNATDLSKCTGSWRVRNLNSPCGPEIWKHMETNYEMVWSALVAIEVCLSLLLLISCLKLCADPTELASDLICLCDSGNNDLDSQYEHGNYE</sequence>
<keyword evidence="2 5" id="KW-0812">Transmembrane</keyword>
<comment type="subcellular location">
    <subcellularLocation>
        <location evidence="1">Membrane</location>
        <topology evidence="1">Multi-pass membrane protein</topology>
    </subcellularLocation>
</comment>
<dbReference type="Gene3D" id="1.10.1450.10">
    <property type="entry name" value="Tetraspanin"/>
    <property type="match status" value="1"/>
</dbReference>
<evidence type="ECO:0000313" key="7">
    <source>
        <dbReference type="Proteomes" id="UP000784294"/>
    </source>
</evidence>
<reference evidence="6" key="1">
    <citation type="submission" date="2018-11" db="EMBL/GenBank/DDBJ databases">
        <authorList>
            <consortium name="Pathogen Informatics"/>
        </authorList>
    </citation>
    <scope>NUCLEOTIDE SEQUENCE</scope>
</reference>
<evidence type="ECO:0000256" key="2">
    <source>
        <dbReference type="ARBA" id="ARBA00022692"/>
    </source>
</evidence>
<name>A0A3S5B791_9PLAT</name>
<dbReference type="InterPro" id="IPR008952">
    <property type="entry name" value="Tetraspanin_EC2_sf"/>
</dbReference>
<dbReference type="GO" id="GO:0016020">
    <property type="term" value="C:membrane"/>
    <property type="evidence" value="ECO:0007669"/>
    <property type="project" value="UniProtKB-SubCell"/>
</dbReference>
<dbReference type="SUPFAM" id="SSF48652">
    <property type="entry name" value="Tetraspanin"/>
    <property type="match status" value="1"/>
</dbReference>
<evidence type="ECO:0000256" key="4">
    <source>
        <dbReference type="ARBA" id="ARBA00023136"/>
    </source>
</evidence>
<dbReference type="Pfam" id="PF00335">
    <property type="entry name" value="Tetraspanin"/>
    <property type="match status" value="1"/>
</dbReference>
<keyword evidence="3 5" id="KW-1133">Transmembrane helix</keyword>
<evidence type="ECO:0008006" key="8">
    <source>
        <dbReference type="Google" id="ProtNLM"/>
    </source>
</evidence>
<gene>
    <name evidence="6" type="ORF">PXEA_LOCUS31914</name>
</gene>
<evidence type="ECO:0000313" key="6">
    <source>
        <dbReference type="EMBL" id="VEL38474.1"/>
    </source>
</evidence>